<feature type="transmembrane region" description="Helical" evidence="8">
    <location>
        <begin position="321"/>
        <end position="339"/>
    </location>
</feature>
<feature type="transmembrane region" description="Helical" evidence="8">
    <location>
        <begin position="216"/>
        <end position="239"/>
    </location>
</feature>
<dbReference type="InterPro" id="IPR001991">
    <property type="entry name" value="Na-dicarboxylate_symporter"/>
</dbReference>
<feature type="transmembrane region" description="Helical" evidence="8">
    <location>
        <begin position="6"/>
        <end position="24"/>
    </location>
</feature>
<dbReference type="HOGENOM" id="CLU_019375_3_2_0"/>
<feature type="transmembrane region" description="Helical" evidence="8">
    <location>
        <begin position="36"/>
        <end position="54"/>
    </location>
</feature>
<dbReference type="PRINTS" id="PR00173">
    <property type="entry name" value="EDTRNSPORT"/>
</dbReference>
<dbReference type="InterPro" id="IPR050746">
    <property type="entry name" value="DAACS"/>
</dbReference>
<proteinExistence type="predicted"/>
<evidence type="ECO:0000256" key="4">
    <source>
        <dbReference type="ARBA" id="ARBA00022847"/>
    </source>
</evidence>
<feature type="transmembrane region" description="Helical" evidence="8">
    <location>
        <begin position="132"/>
        <end position="153"/>
    </location>
</feature>
<feature type="transmembrane region" description="Helical" evidence="8">
    <location>
        <begin position="173"/>
        <end position="195"/>
    </location>
</feature>
<dbReference type="SUPFAM" id="SSF118215">
    <property type="entry name" value="Proton glutamate symport protein"/>
    <property type="match status" value="1"/>
</dbReference>
<dbReference type="GO" id="GO:0016020">
    <property type="term" value="C:membrane"/>
    <property type="evidence" value="ECO:0007669"/>
    <property type="project" value="UniProtKB-SubCell"/>
</dbReference>
<dbReference type="GO" id="GO:0015293">
    <property type="term" value="F:symporter activity"/>
    <property type="evidence" value="ECO:0007669"/>
    <property type="project" value="UniProtKB-KW"/>
</dbReference>
<keyword evidence="5 8" id="KW-1133">Transmembrane helix</keyword>
<dbReference type="STRING" id="648996.Theam_0837"/>
<evidence type="ECO:0000313" key="10">
    <source>
        <dbReference type="Proteomes" id="UP000006362"/>
    </source>
</evidence>
<accession>E8T6M0</accession>
<dbReference type="PANTHER" id="PTHR11958">
    <property type="entry name" value="SODIUM/DICARBOXYLATE SYMPORTER-RELATED"/>
    <property type="match status" value="1"/>
</dbReference>
<evidence type="ECO:0000256" key="2">
    <source>
        <dbReference type="ARBA" id="ARBA00022448"/>
    </source>
</evidence>
<dbReference type="eggNOG" id="COG1301">
    <property type="taxonomic scope" value="Bacteria"/>
</dbReference>
<organism evidence="9 10">
    <name type="scientific">Thermovibrio ammonificans (strain DSM 15698 / JCM 12110 / HB-1)</name>
    <dbReference type="NCBI Taxonomy" id="648996"/>
    <lineage>
        <taxon>Bacteria</taxon>
        <taxon>Pseudomonadati</taxon>
        <taxon>Aquificota</taxon>
        <taxon>Aquificia</taxon>
        <taxon>Desulfurobacteriales</taxon>
        <taxon>Desulfurobacteriaceae</taxon>
        <taxon>Thermovibrio</taxon>
    </lineage>
</organism>
<dbReference type="Gene3D" id="1.10.3860.10">
    <property type="entry name" value="Sodium:dicarboxylate symporter"/>
    <property type="match status" value="1"/>
</dbReference>
<evidence type="ECO:0000256" key="3">
    <source>
        <dbReference type="ARBA" id="ARBA00022692"/>
    </source>
</evidence>
<dbReference type="KEGG" id="tam:Theam_0837"/>
<dbReference type="AlphaFoldDB" id="E8T6M0"/>
<keyword evidence="4" id="KW-0769">Symport</keyword>
<dbReference type="PANTHER" id="PTHR11958:SF63">
    <property type="entry name" value="AMINO ACID TRANSPORTER"/>
    <property type="match status" value="1"/>
</dbReference>
<evidence type="ECO:0000256" key="8">
    <source>
        <dbReference type="SAM" id="Phobius"/>
    </source>
</evidence>
<evidence type="ECO:0000256" key="7">
    <source>
        <dbReference type="ARBA" id="ARBA00023180"/>
    </source>
</evidence>
<dbReference type="GO" id="GO:1902475">
    <property type="term" value="P:L-alpha-amino acid transmembrane transport"/>
    <property type="evidence" value="ECO:0007669"/>
    <property type="project" value="UniProtKB-ARBA"/>
</dbReference>
<name>E8T6M0_THEA1</name>
<dbReference type="InterPro" id="IPR036458">
    <property type="entry name" value="Na:dicarbo_symporter_sf"/>
</dbReference>
<protein>
    <submittedName>
        <fullName evidence="9">Sodium:dicarboxylate symporter</fullName>
    </submittedName>
</protein>
<keyword evidence="10" id="KW-1185">Reference proteome</keyword>
<feature type="transmembrane region" description="Helical" evidence="8">
    <location>
        <begin position="74"/>
        <end position="95"/>
    </location>
</feature>
<dbReference type="InterPro" id="IPR018107">
    <property type="entry name" value="Na-dicarboxylate_symporter_CS"/>
</dbReference>
<keyword evidence="2" id="KW-0813">Transport</keyword>
<gene>
    <name evidence="9" type="ordered locus">Theam_0837</name>
</gene>
<dbReference type="EMBL" id="CP002444">
    <property type="protein sequence ID" value="ADU96804.1"/>
    <property type="molecule type" value="Genomic_DNA"/>
</dbReference>
<feature type="transmembrane region" description="Helical" evidence="8">
    <location>
        <begin position="351"/>
        <end position="373"/>
    </location>
</feature>
<evidence type="ECO:0000256" key="1">
    <source>
        <dbReference type="ARBA" id="ARBA00004141"/>
    </source>
</evidence>
<sequence>MKGRFVAAMVAGVVAGFLVGGLFPQAGLKVKVVGELFLNALKMVVLPLIVVSIANAVLNMETLERFRSIGLRALVYYTTTTALAVATGLAVVILLKPGEGVKLAAGAVEVKKAGFSLESLVTSLVPPNLFEALVNFNVLGVIVATMLFSLAAISVEWERELLLKQVLEELDTVLMRLTGWIVRLAPVGIFALIAYKVAAMGGAQAVVPVLKSLGKYTATVLLGLAVHGFITLPLIYFVVTRENPYKLLLRVKEALITAFATASSSATLPVTIERAVEAGVKREVAEFTLPLGATVNMDGTALYEAVAAIFLAQSYGIELSLPQYLAVFLTATLAAIGAAGIPEAGLVTMVLVLKSIGVPLEGIGIILAIDWFLDRCRTAVNVLGDIIGAAIISRSVWGK</sequence>
<keyword evidence="3 8" id="KW-0812">Transmembrane</keyword>
<comment type="subcellular location">
    <subcellularLocation>
        <location evidence="1">Membrane</location>
        <topology evidence="1">Multi-pass membrane protein</topology>
    </subcellularLocation>
</comment>
<evidence type="ECO:0000256" key="6">
    <source>
        <dbReference type="ARBA" id="ARBA00023136"/>
    </source>
</evidence>
<dbReference type="Proteomes" id="UP000006362">
    <property type="component" value="Chromosome"/>
</dbReference>
<dbReference type="RefSeq" id="WP_013537590.1">
    <property type="nucleotide sequence ID" value="NC_014926.1"/>
</dbReference>
<keyword evidence="6 8" id="KW-0472">Membrane</keyword>
<evidence type="ECO:0000313" key="9">
    <source>
        <dbReference type="EMBL" id="ADU96804.1"/>
    </source>
</evidence>
<dbReference type="PROSITE" id="PS00714">
    <property type="entry name" value="NA_DICARBOXYL_SYMP_2"/>
    <property type="match status" value="1"/>
</dbReference>
<keyword evidence="7" id="KW-0325">Glycoprotein</keyword>
<dbReference type="Pfam" id="PF00375">
    <property type="entry name" value="SDF"/>
    <property type="match status" value="1"/>
</dbReference>
<evidence type="ECO:0000256" key="5">
    <source>
        <dbReference type="ARBA" id="ARBA00022989"/>
    </source>
</evidence>
<reference evidence="9" key="1">
    <citation type="submission" date="2011-01" db="EMBL/GenBank/DDBJ databases">
        <title>Complete sequence of chromosome of Thermovibrio ammonificans HB-1.</title>
        <authorList>
            <consortium name="US DOE Joint Genome Institute"/>
            <person name="Lucas S."/>
            <person name="Copeland A."/>
            <person name="Lapidus A."/>
            <person name="Cheng J.-F."/>
            <person name="Goodwin L."/>
            <person name="Pitluck S."/>
            <person name="Davenport K."/>
            <person name="Detter J.C."/>
            <person name="Han C."/>
            <person name="Tapia R."/>
            <person name="Land M."/>
            <person name="Hauser L."/>
            <person name="Kyrpides N."/>
            <person name="Ivanova N."/>
            <person name="Ovchinnikova G."/>
            <person name="Vetriani C."/>
            <person name="Woyke T."/>
        </authorList>
    </citation>
    <scope>NUCLEOTIDE SEQUENCE [LARGE SCALE GENOMIC DNA]</scope>
    <source>
        <strain evidence="9">HB-1</strain>
    </source>
</reference>